<accession>A0ABR2PZ73</accession>
<dbReference type="EMBL" id="JBBPBN010000048">
    <property type="protein sequence ID" value="KAK8993734.1"/>
    <property type="molecule type" value="Genomic_DNA"/>
</dbReference>
<name>A0ABR2PZ73_9ROSI</name>
<keyword evidence="2" id="KW-1185">Reference proteome</keyword>
<evidence type="ECO:0000313" key="1">
    <source>
        <dbReference type="EMBL" id="KAK8993734.1"/>
    </source>
</evidence>
<reference evidence="1 2" key="1">
    <citation type="journal article" date="2024" name="G3 (Bethesda)">
        <title>Genome assembly of Hibiscus sabdariffa L. provides insights into metabolisms of medicinal natural products.</title>
        <authorList>
            <person name="Kim T."/>
        </authorList>
    </citation>
    <scope>NUCLEOTIDE SEQUENCE [LARGE SCALE GENOMIC DNA]</scope>
    <source>
        <strain evidence="1">TK-2024</strain>
        <tissue evidence="1">Old leaves</tissue>
    </source>
</reference>
<evidence type="ECO:0000313" key="2">
    <source>
        <dbReference type="Proteomes" id="UP001396334"/>
    </source>
</evidence>
<dbReference type="Proteomes" id="UP001396334">
    <property type="component" value="Unassembled WGS sequence"/>
</dbReference>
<organism evidence="1 2">
    <name type="scientific">Hibiscus sabdariffa</name>
    <name type="common">roselle</name>
    <dbReference type="NCBI Taxonomy" id="183260"/>
    <lineage>
        <taxon>Eukaryota</taxon>
        <taxon>Viridiplantae</taxon>
        <taxon>Streptophyta</taxon>
        <taxon>Embryophyta</taxon>
        <taxon>Tracheophyta</taxon>
        <taxon>Spermatophyta</taxon>
        <taxon>Magnoliopsida</taxon>
        <taxon>eudicotyledons</taxon>
        <taxon>Gunneridae</taxon>
        <taxon>Pentapetalae</taxon>
        <taxon>rosids</taxon>
        <taxon>malvids</taxon>
        <taxon>Malvales</taxon>
        <taxon>Malvaceae</taxon>
        <taxon>Malvoideae</taxon>
        <taxon>Hibiscus</taxon>
    </lineage>
</organism>
<comment type="caution">
    <text evidence="1">The sequence shown here is derived from an EMBL/GenBank/DDBJ whole genome shotgun (WGS) entry which is preliminary data.</text>
</comment>
<sequence>MVRVSTMEFEDDRCWIDQDQVNGQFGKVVDYFDNIDCAQSILMPESDGNCGLREGAPITHLHSTNNPHFHLGSPNSKNLRENLHDDKMIVKGKKALEVCKSLGLHFKANDAEVEISIPYGYLRKKVGAEVNLRALEDFNDFIESLEMVDLPLHEGRFIWSNLREASIVLSSGSFSYVH</sequence>
<gene>
    <name evidence="1" type="ORF">V6N11_007954</name>
</gene>
<protein>
    <submittedName>
        <fullName evidence="1">Uncharacterized protein</fullName>
    </submittedName>
</protein>
<proteinExistence type="predicted"/>